<dbReference type="Proteomes" id="UP000029120">
    <property type="component" value="Chromosome 8"/>
</dbReference>
<reference evidence="3" key="1">
    <citation type="journal article" date="2015" name="Nat. Plants">
        <title>Genome expansion of Arabis alpina linked with retrotransposition and reduced symmetric DNA methylation.</title>
        <authorList>
            <person name="Willing E.M."/>
            <person name="Rawat V."/>
            <person name="Mandakova T."/>
            <person name="Maumus F."/>
            <person name="James G.V."/>
            <person name="Nordstroem K.J."/>
            <person name="Becker C."/>
            <person name="Warthmann N."/>
            <person name="Chica C."/>
            <person name="Szarzynska B."/>
            <person name="Zytnicki M."/>
            <person name="Albani M.C."/>
            <person name="Kiefer C."/>
            <person name="Bergonzi S."/>
            <person name="Castaings L."/>
            <person name="Mateos J.L."/>
            <person name="Berns M.C."/>
            <person name="Bujdoso N."/>
            <person name="Piofczyk T."/>
            <person name="de Lorenzo L."/>
            <person name="Barrero-Sicilia C."/>
            <person name="Mateos I."/>
            <person name="Piednoel M."/>
            <person name="Hagmann J."/>
            <person name="Chen-Min-Tao R."/>
            <person name="Iglesias-Fernandez R."/>
            <person name="Schuster S.C."/>
            <person name="Alonso-Blanco C."/>
            <person name="Roudier F."/>
            <person name="Carbonero P."/>
            <person name="Paz-Ares J."/>
            <person name="Davis S.J."/>
            <person name="Pecinka A."/>
            <person name="Quesneville H."/>
            <person name="Colot V."/>
            <person name="Lysak M.A."/>
            <person name="Weigel D."/>
            <person name="Coupland G."/>
            <person name="Schneeberger K."/>
        </authorList>
    </citation>
    <scope>NUCLEOTIDE SEQUENCE [LARGE SCALE GENOMIC DNA]</scope>
    <source>
        <strain evidence="3">cv. Pajares</strain>
    </source>
</reference>
<dbReference type="eggNOG" id="ENOG502QUM1">
    <property type="taxonomic scope" value="Eukaryota"/>
</dbReference>
<evidence type="ECO:0000313" key="3">
    <source>
        <dbReference type="Proteomes" id="UP000029120"/>
    </source>
</evidence>
<protein>
    <submittedName>
        <fullName evidence="2">Uncharacterized protein</fullName>
    </submittedName>
</protein>
<dbReference type="PANTHER" id="PTHR34367:SF8">
    <property type="entry name" value="BNACNNG25400D PROTEIN"/>
    <property type="match status" value="1"/>
</dbReference>
<gene>
    <name evidence="2" type="ordered locus">AALP_Aa8g115500</name>
</gene>
<feature type="compositionally biased region" description="Polar residues" evidence="1">
    <location>
        <begin position="175"/>
        <end position="189"/>
    </location>
</feature>
<evidence type="ECO:0000313" key="2">
    <source>
        <dbReference type="EMBL" id="KFK25440.1"/>
    </source>
</evidence>
<feature type="compositionally biased region" description="Low complexity" evidence="1">
    <location>
        <begin position="152"/>
        <end position="174"/>
    </location>
</feature>
<dbReference type="PANTHER" id="PTHR34367">
    <property type="entry name" value="OS02G0734667 PROTEIN"/>
    <property type="match status" value="1"/>
</dbReference>
<sequence length="256" mass="28117">MLSYSPIRVIKEQQREAVEECKIVLTSVAEFPKPQTVSRSRSQRKSRDFDFSPEVLLSNNIESNNNNTAAALPSYTALLLEDIQNFTQKSVIVNTIPSSISKACSIVEAVGDLNSTTKKHQRTESNNFTSALAKNADLTEPRFEKYVTVKRGSSSMEEMEPQESSGSNSFTGSSDVVQQSPNSAESTDGVSVRSKKQERDRSPLGLDVEKQEFDPLMKNGVGIAHKRVALVGSTQVRVAAVSMCNCCCCYFPMVAE</sequence>
<dbReference type="OrthoDB" id="1927466at2759"/>
<dbReference type="Gramene" id="KFK25440">
    <property type="protein sequence ID" value="KFK25440"/>
    <property type="gene ID" value="AALP_AA8G115500"/>
</dbReference>
<organism evidence="2 3">
    <name type="scientific">Arabis alpina</name>
    <name type="common">Alpine rock-cress</name>
    <dbReference type="NCBI Taxonomy" id="50452"/>
    <lineage>
        <taxon>Eukaryota</taxon>
        <taxon>Viridiplantae</taxon>
        <taxon>Streptophyta</taxon>
        <taxon>Embryophyta</taxon>
        <taxon>Tracheophyta</taxon>
        <taxon>Spermatophyta</taxon>
        <taxon>Magnoliopsida</taxon>
        <taxon>eudicotyledons</taxon>
        <taxon>Gunneridae</taxon>
        <taxon>Pentapetalae</taxon>
        <taxon>rosids</taxon>
        <taxon>malvids</taxon>
        <taxon>Brassicales</taxon>
        <taxon>Brassicaceae</taxon>
        <taxon>Arabideae</taxon>
        <taxon>Arabis</taxon>
    </lineage>
</organism>
<dbReference type="OMA" id="EECNIVV"/>
<accession>A0A087G6D8</accession>
<dbReference type="AlphaFoldDB" id="A0A087G6D8"/>
<proteinExistence type="predicted"/>
<evidence type="ECO:0000256" key="1">
    <source>
        <dbReference type="SAM" id="MobiDB-lite"/>
    </source>
</evidence>
<dbReference type="EMBL" id="CM002876">
    <property type="protein sequence ID" value="KFK25440.1"/>
    <property type="molecule type" value="Genomic_DNA"/>
</dbReference>
<dbReference type="InterPro" id="IPR040412">
    <property type="entry name" value="At1g65710-like"/>
</dbReference>
<name>A0A087G6D8_ARAAL</name>
<feature type="region of interest" description="Disordered" evidence="1">
    <location>
        <begin position="150"/>
        <end position="210"/>
    </location>
</feature>
<feature type="compositionally biased region" description="Basic and acidic residues" evidence="1">
    <location>
        <begin position="195"/>
        <end position="210"/>
    </location>
</feature>
<keyword evidence="3" id="KW-1185">Reference proteome</keyword>